<comment type="caution">
    <text evidence="2">The sequence shown here is derived from an EMBL/GenBank/DDBJ whole genome shotgun (WGS) entry which is preliminary data.</text>
</comment>
<evidence type="ECO:0000313" key="2">
    <source>
        <dbReference type="EMBL" id="KAE8259508.1"/>
    </source>
</evidence>
<feature type="region of interest" description="Disordered" evidence="1">
    <location>
        <begin position="1"/>
        <end position="59"/>
    </location>
</feature>
<dbReference type="EMBL" id="LWDF02000034">
    <property type="protein sequence ID" value="KAE8259508.1"/>
    <property type="molecule type" value="Genomic_DNA"/>
</dbReference>
<dbReference type="Proteomes" id="UP000077521">
    <property type="component" value="Unassembled WGS sequence"/>
</dbReference>
<evidence type="ECO:0000313" key="3">
    <source>
        <dbReference type="Proteomes" id="UP000077521"/>
    </source>
</evidence>
<feature type="compositionally biased region" description="Basic and acidic residues" evidence="1">
    <location>
        <begin position="35"/>
        <end position="53"/>
    </location>
</feature>
<reference evidence="2" key="2">
    <citation type="journal article" date="2019" name="IMA Fungus">
        <title>Genome sequencing and comparison of five Tilletia species to identify candidate genes for the detection of regulated species infecting wheat.</title>
        <authorList>
            <person name="Nguyen H.D.T."/>
            <person name="Sultana T."/>
            <person name="Kesanakurti P."/>
            <person name="Hambleton S."/>
        </authorList>
    </citation>
    <scope>NUCLEOTIDE SEQUENCE</scope>
    <source>
        <strain evidence="2">DAOMC 236416</strain>
    </source>
</reference>
<dbReference type="AlphaFoldDB" id="A0A8T8TFM8"/>
<feature type="region of interest" description="Disordered" evidence="1">
    <location>
        <begin position="92"/>
        <end position="112"/>
    </location>
</feature>
<proteinExistence type="predicted"/>
<name>A0A8T8TFM8_9BASI</name>
<feature type="compositionally biased region" description="Basic residues" evidence="1">
    <location>
        <begin position="1"/>
        <end position="10"/>
    </location>
</feature>
<organism evidence="2 3">
    <name type="scientific">Tilletia indica</name>
    <dbReference type="NCBI Taxonomy" id="43049"/>
    <lineage>
        <taxon>Eukaryota</taxon>
        <taxon>Fungi</taxon>
        <taxon>Dikarya</taxon>
        <taxon>Basidiomycota</taxon>
        <taxon>Ustilaginomycotina</taxon>
        <taxon>Exobasidiomycetes</taxon>
        <taxon>Tilletiales</taxon>
        <taxon>Tilletiaceae</taxon>
        <taxon>Tilletia</taxon>
    </lineage>
</organism>
<reference evidence="2" key="1">
    <citation type="submission" date="2016-04" db="EMBL/GenBank/DDBJ databases">
        <authorList>
            <person name="Nguyen H.D."/>
            <person name="Samba Siva P."/>
            <person name="Cullis J."/>
            <person name="Levesque C.A."/>
            <person name="Hambleton S."/>
        </authorList>
    </citation>
    <scope>NUCLEOTIDE SEQUENCE</scope>
    <source>
        <strain evidence="2">DAOMC 236416</strain>
    </source>
</reference>
<protein>
    <submittedName>
        <fullName evidence="2">Uncharacterized protein</fullName>
    </submittedName>
</protein>
<evidence type="ECO:0000256" key="1">
    <source>
        <dbReference type="SAM" id="MobiDB-lite"/>
    </source>
</evidence>
<keyword evidence="3" id="KW-1185">Reference proteome</keyword>
<gene>
    <name evidence="2" type="ORF">A4X13_0g963</name>
</gene>
<sequence length="112" mass="12123">MATRRNSRRKSTADNQGSHTLITARAPKGFGLHQRRQDSRIGGREDGEAKGSEARSTPPIGYRLLSSGLRSGRLHWVSSALVRRLGGGVCSAHSRDASWATGTQRRGVEGRS</sequence>
<accession>A0A8T8TFM8</accession>